<dbReference type="InterPro" id="IPR041277">
    <property type="entry name" value="MBG_Lactobacillales"/>
</dbReference>
<feature type="compositionally biased region" description="Low complexity" evidence="1">
    <location>
        <begin position="137"/>
        <end position="150"/>
    </location>
</feature>
<evidence type="ECO:0000259" key="2">
    <source>
        <dbReference type="Pfam" id="PF17883"/>
    </source>
</evidence>
<dbReference type="RefSeq" id="WP_098826136.1">
    <property type="nucleotide sequence ID" value="NZ_BCMJ01000011.1"/>
</dbReference>
<dbReference type="Pfam" id="PF18676">
    <property type="entry name" value="MBG_2"/>
    <property type="match status" value="1"/>
</dbReference>
<feature type="region of interest" description="Disordered" evidence="1">
    <location>
        <begin position="73"/>
        <end position="166"/>
    </location>
</feature>
<comment type="caution">
    <text evidence="4">The sequence shown here is derived from an EMBL/GenBank/DDBJ whole genome shotgun (WGS) entry which is preliminary data.</text>
</comment>
<accession>A0A1Z5J4K9</accession>
<evidence type="ECO:0000313" key="4">
    <source>
        <dbReference type="EMBL" id="GAX08965.1"/>
    </source>
</evidence>
<gene>
    <name evidence="4" type="ORF">IWT5_02134</name>
</gene>
<evidence type="ECO:0000256" key="1">
    <source>
        <dbReference type="SAM" id="MobiDB-lite"/>
    </source>
</evidence>
<evidence type="ECO:0000313" key="5">
    <source>
        <dbReference type="Proteomes" id="UP000223370"/>
    </source>
</evidence>
<dbReference type="Gene3D" id="3.10.430.110">
    <property type="match status" value="1"/>
</dbReference>
<proteinExistence type="predicted"/>
<feature type="compositionally biased region" description="Polar residues" evidence="1">
    <location>
        <begin position="151"/>
        <end position="166"/>
    </location>
</feature>
<organism evidence="4 5">
    <name type="scientific">Secundilactobacillus silagincola</name>
    <dbReference type="NCBI Taxonomy" id="1714681"/>
    <lineage>
        <taxon>Bacteria</taxon>
        <taxon>Bacillati</taxon>
        <taxon>Bacillota</taxon>
        <taxon>Bacilli</taxon>
        <taxon>Lactobacillales</taxon>
        <taxon>Lactobacillaceae</taxon>
        <taxon>Secundilactobacillus</taxon>
    </lineage>
</organism>
<dbReference type="InterPro" id="IPR041286">
    <property type="entry name" value="MBG_2"/>
</dbReference>
<feature type="domain" description="MBG" evidence="3">
    <location>
        <begin position="267"/>
        <end position="335"/>
    </location>
</feature>
<sequence>MQRYRYEQLKSDPITKTRLFSAKIRWTIRGLSTVAVLFGIHEAEMANGVDFFDDTPTVARAATVDNGATATNVNVTTSSSTTTTGDQSQAPDSASTTAASTKTPSATTTTPTDSSLKTEDNNQSGAAPASSDPSTGTPATQQAAATTPATDPTNSDSTNTAATPTESVVIKAAVQSTEKTYDGTTNFNGGYPGVKFSVSGTDKFGRPTLTADDFDWSNVKPDASTTPYSVTLNQEGISAVLAANPGAIFTKDDVTAGTATINKADVVLTADNKTKTVGAPDPTLTASPDKLFPNGDKLNYTLKREPGETAGNYAITLSLGDNPNYNITTKDGTLTIQADGTNSGDTKATISAVVGTTSKTYDGTSNFNGGYPVLSFKIDGASTMNQANFSSFFLNSFEHTKNL</sequence>
<keyword evidence="5" id="KW-1185">Reference proteome</keyword>
<reference evidence="4 5" key="1">
    <citation type="submission" date="2015-11" db="EMBL/GenBank/DDBJ databases">
        <title>Draft genome sequences of new species of the genus Lactobacillus isolated from orchardgrass silage.</title>
        <authorList>
            <person name="Tohno M."/>
            <person name="Tanizawa Y."/>
            <person name="Arita M."/>
        </authorList>
    </citation>
    <scope>NUCLEOTIDE SEQUENCE [LARGE SCALE GENOMIC DNA]</scope>
    <source>
        <strain evidence="4 5">IWT5</strain>
    </source>
</reference>
<feature type="compositionally biased region" description="Low complexity" evidence="1">
    <location>
        <begin position="73"/>
        <end position="115"/>
    </location>
</feature>
<feature type="domain" description="MBG" evidence="2">
    <location>
        <begin position="172"/>
        <end position="263"/>
    </location>
</feature>
<dbReference type="OrthoDB" id="1771364at2"/>
<dbReference type="Pfam" id="PF17883">
    <property type="entry name" value="MBG"/>
    <property type="match status" value="1"/>
</dbReference>
<name>A0A1Z5J4K9_9LACO</name>
<protein>
    <submittedName>
        <fullName evidence="4">Uncharacterized protein</fullName>
    </submittedName>
</protein>
<dbReference type="AlphaFoldDB" id="A0A1Z5J4K9"/>
<dbReference type="EMBL" id="BCMJ01000011">
    <property type="protein sequence ID" value="GAX08965.1"/>
    <property type="molecule type" value="Genomic_DNA"/>
</dbReference>
<dbReference type="Proteomes" id="UP000223370">
    <property type="component" value="Unassembled WGS sequence"/>
</dbReference>
<feature type="compositionally biased region" description="Polar residues" evidence="1">
    <location>
        <begin position="121"/>
        <end position="136"/>
    </location>
</feature>
<evidence type="ECO:0000259" key="3">
    <source>
        <dbReference type="Pfam" id="PF18676"/>
    </source>
</evidence>